<dbReference type="Pfam" id="PF02518">
    <property type="entry name" value="HATPase_c"/>
    <property type="match status" value="1"/>
</dbReference>
<comment type="catalytic activity">
    <reaction evidence="1">
        <text>ATP + protein L-histidine = ADP + protein N-phospho-L-histidine.</text>
        <dbReference type="EC" id="2.7.13.3"/>
    </reaction>
</comment>
<dbReference type="RefSeq" id="WP_039248808.1">
    <property type="nucleotide sequence ID" value="NZ_JWSY01000061.1"/>
</dbReference>
<proteinExistence type="predicted"/>
<feature type="domain" description="Histidine kinase" evidence="6">
    <location>
        <begin position="1"/>
        <end position="73"/>
    </location>
</feature>
<name>A0A0B4CGE2_9CAUL</name>
<dbReference type="PRINTS" id="PR00344">
    <property type="entry name" value="BCTRLSENSOR"/>
</dbReference>
<evidence type="ECO:0000256" key="5">
    <source>
        <dbReference type="ARBA" id="ARBA00023012"/>
    </source>
</evidence>
<evidence type="ECO:0000256" key="3">
    <source>
        <dbReference type="ARBA" id="ARBA00022679"/>
    </source>
</evidence>
<keyword evidence="3" id="KW-0808">Transferase</keyword>
<dbReference type="Proteomes" id="UP000031166">
    <property type="component" value="Unassembled WGS sequence"/>
</dbReference>
<evidence type="ECO:0000256" key="2">
    <source>
        <dbReference type="ARBA" id="ARBA00012438"/>
    </source>
</evidence>
<dbReference type="Gene3D" id="3.30.565.10">
    <property type="entry name" value="Histidine kinase-like ATPase, C-terminal domain"/>
    <property type="match status" value="1"/>
</dbReference>
<keyword evidence="4" id="KW-0418">Kinase</keyword>
<evidence type="ECO:0000256" key="4">
    <source>
        <dbReference type="ARBA" id="ARBA00022777"/>
    </source>
</evidence>
<comment type="caution">
    <text evidence="7">The sequence shown here is derived from an EMBL/GenBank/DDBJ whole genome shotgun (WGS) entry which is preliminary data.</text>
</comment>
<dbReference type="SUPFAM" id="SSF55874">
    <property type="entry name" value="ATPase domain of HSP90 chaperone/DNA topoisomerase II/histidine kinase"/>
    <property type="match status" value="1"/>
</dbReference>
<dbReference type="AlphaFoldDB" id="A0A0B4CGE2"/>
<dbReference type="EMBL" id="JWSY01000061">
    <property type="protein sequence ID" value="KIC53476.1"/>
    <property type="molecule type" value="Genomic_DNA"/>
</dbReference>
<evidence type="ECO:0000313" key="7">
    <source>
        <dbReference type="EMBL" id="KIC53476.1"/>
    </source>
</evidence>
<dbReference type="STRING" id="172043.RM53_16490"/>
<gene>
    <name evidence="7" type="ORF">RM53_16490</name>
</gene>
<dbReference type="InterPro" id="IPR050736">
    <property type="entry name" value="Sensor_HK_Regulatory"/>
</dbReference>
<dbReference type="EC" id="2.7.13.3" evidence="2"/>
<evidence type="ECO:0000313" key="8">
    <source>
        <dbReference type="Proteomes" id="UP000031166"/>
    </source>
</evidence>
<accession>A0A0B4CGE2</accession>
<reference evidence="7 8" key="1">
    <citation type="submission" date="2014-12" db="EMBL/GenBank/DDBJ databases">
        <title>Genome sequencing of Brevundimonas nasdae TPW30.</title>
        <authorList>
            <person name="Tan P.W."/>
            <person name="Chan K.-G."/>
        </authorList>
    </citation>
    <scope>NUCLEOTIDE SEQUENCE [LARGE SCALE GENOMIC DNA]</scope>
    <source>
        <strain evidence="7 8">TPW30</strain>
    </source>
</reference>
<dbReference type="InterPro" id="IPR005467">
    <property type="entry name" value="His_kinase_dom"/>
</dbReference>
<evidence type="ECO:0000259" key="6">
    <source>
        <dbReference type="PROSITE" id="PS50109"/>
    </source>
</evidence>
<dbReference type="PANTHER" id="PTHR43711">
    <property type="entry name" value="TWO-COMPONENT HISTIDINE KINASE"/>
    <property type="match status" value="1"/>
</dbReference>
<dbReference type="InterPro" id="IPR004358">
    <property type="entry name" value="Sig_transdc_His_kin-like_C"/>
</dbReference>
<sequence length="83" mass="8567">MLEDDGPGIVPEYLSTLGTAYARRDPSGDRQAGGAGLGLAIVRAPAEAMGGSVSFRSEPGRGLHAHVFLLSAGDSSEWARLGR</sequence>
<dbReference type="PANTHER" id="PTHR43711:SF28">
    <property type="entry name" value="SENSOR HISTIDINE KINASE YXDK"/>
    <property type="match status" value="1"/>
</dbReference>
<dbReference type="GO" id="GO:0004673">
    <property type="term" value="F:protein histidine kinase activity"/>
    <property type="evidence" value="ECO:0007669"/>
    <property type="project" value="UniProtKB-EC"/>
</dbReference>
<keyword evidence="5" id="KW-0902">Two-component regulatory system</keyword>
<protein>
    <recommendedName>
        <fullName evidence="2">histidine kinase</fullName>
        <ecNumber evidence="2">2.7.13.3</ecNumber>
    </recommendedName>
</protein>
<dbReference type="InterPro" id="IPR036890">
    <property type="entry name" value="HATPase_C_sf"/>
</dbReference>
<organism evidence="7 8">
    <name type="scientific">Brevundimonas nasdae</name>
    <dbReference type="NCBI Taxonomy" id="172043"/>
    <lineage>
        <taxon>Bacteria</taxon>
        <taxon>Pseudomonadati</taxon>
        <taxon>Pseudomonadota</taxon>
        <taxon>Alphaproteobacteria</taxon>
        <taxon>Caulobacterales</taxon>
        <taxon>Caulobacteraceae</taxon>
        <taxon>Brevundimonas</taxon>
    </lineage>
</organism>
<dbReference type="GO" id="GO:0000160">
    <property type="term" value="P:phosphorelay signal transduction system"/>
    <property type="evidence" value="ECO:0007669"/>
    <property type="project" value="UniProtKB-KW"/>
</dbReference>
<dbReference type="InterPro" id="IPR003594">
    <property type="entry name" value="HATPase_dom"/>
</dbReference>
<dbReference type="PROSITE" id="PS50109">
    <property type="entry name" value="HIS_KIN"/>
    <property type="match status" value="1"/>
</dbReference>
<evidence type="ECO:0000256" key="1">
    <source>
        <dbReference type="ARBA" id="ARBA00000085"/>
    </source>
</evidence>